<dbReference type="Pfam" id="PF13202">
    <property type="entry name" value="EF-hand_5"/>
    <property type="match status" value="1"/>
</dbReference>
<dbReference type="InterPro" id="IPR054585">
    <property type="entry name" value="NDH2-like_C"/>
</dbReference>
<evidence type="ECO:0000256" key="2">
    <source>
        <dbReference type="ARBA" id="ARBA00005272"/>
    </source>
</evidence>
<evidence type="ECO:0000256" key="3">
    <source>
        <dbReference type="ARBA" id="ARBA00022630"/>
    </source>
</evidence>
<dbReference type="Pfam" id="PF22366">
    <property type="entry name" value="NDH2_C"/>
    <property type="match status" value="1"/>
</dbReference>
<evidence type="ECO:0000256" key="1">
    <source>
        <dbReference type="ARBA" id="ARBA00004137"/>
    </source>
</evidence>
<dbReference type="InterPro" id="IPR023753">
    <property type="entry name" value="FAD/NAD-binding_dom"/>
</dbReference>
<keyword evidence="5" id="KW-0106">Calcium</keyword>
<dbReference type="SUPFAM" id="SSF47473">
    <property type="entry name" value="EF-hand"/>
    <property type="match status" value="1"/>
</dbReference>
<dbReference type="Proteomes" id="UP000278143">
    <property type="component" value="Unassembled WGS sequence"/>
</dbReference>
<evidence type="ECO:0000256" key="5">
    <source>
        <dbReference type="ARBA" id="ARBA00022837"/>
    </source>
</evidence>
<keyword evidence="6" id="KW-0809">Transit peptide</keyword>
<dbReference type="EMBL" id="KZ989721">
    <property type="protein sequence ID" value="RKP25509.1"/>
    <property type="molecule type" value="Genomic_DNA"/>
</dbReference>
<evidence type="ECO:0000313" key="11">
    <source>
        <dbReference type="Proteomes" id="UP000278143"/>
    </source>
</evidence>
<dbReference type="SUPFAM" id="SSF51905">
    <property type="entry name" value="FAD/NAD(P)-binding domain"/>
    <property type="match status" value="2"/>
</dbReference>
<dbReference type="InterPro" id="IPR045024">
    <property type="entry name" value="NDH-2"/>
</dbReference>
<accession>A0A4V1J1L8</accession>
<dbReference type="PROSITE" id="PS50222">
    <property type="entry name" value="EF_HAND_2"/>
    <property type="match status" value="2"/>
</dbReference>
<keyword evidence="4" id="KW-0274">FAD</keyword>
<sequence>MAASLPLDPAHRPTKPRLVILGSGWGATSLLKNIDTAKYEVVVVSPTNYFLFTPLLPSATVGTIELRSLIEPMRRMLKRIDGRFIECEASDIDFDRCTVRIQDKSGHTADLPYDKLVIAVGSTTHNMGVPGVEHCHQLKTFSDAASIRHKIMDNFERAALPTTSPEERARLLSFVVCGGGPTGVEFAAELHEFLTEDLVNYFPEIPVSDVRMSIIQSQDHILNTYDRIISEYAEKHLKSTSIDIVTRSRVTRVEPDHIVVKRKGPDGKLLNEETILPFGLCLWSTGIGMRPLVRKAKEHLGEAQQKARALATDNQLRVRGVPAENVYAIGDCASIENPRLLDRIVEFFVDADTNKDGVLDRQEFARLGEELKRKYPHTTEHLNKLNALFDEFDVDHSGTLDKQELRVMLESIDRQMTALPATAQVASQQGKYMARKLNKLSDHAKYASAVGYVFPRDEEANDPFNYRHLGSLAYIGNAAVADFGAGRAYTGGWVGKYLWRGAYWNEQISLRTRVLLSIDWAKELLFGRDISRA</sequence>
<dbReference type="PRINTS" id="PR00368">
    <property type="entry name" value="FADPNR"/>
</dbReference>
<keyword evidence="11" id="KW-1185">Reference proteome</keyword>
<dbReference type="InterPro" id="IPR002048">
    <property type="entry name" value="EF_hand_dom"/>
</dbReference>
<feature type="domain" description="EF-hand" evidence="9">
    <location>
        <begin position="380"/>
        <end position="415"/>
    </location>
</feature>
<dbReference type="GO" id="GO:0005743">
    <property type="term" value="C:mitochondrial inner membrane"/>
    <property type="evidence" value="ECO:0007669"/>
    <property type="project" value="UniProtKB-SubCell"/>
</dbReference>
<keyword evidence="3" id="KW-0285">Flavoprotein</keyword>
<evidence type="ECO:0000256" key="8">
    <source>
        <dbReference type="ARBA" id="ARBA00023027"/>
    </source>
</evidence>
<comment type="similarity">
    <text evidence="2">Belongs to the NADH dehydrogenase family.</text>
</comment>
<protein>
    <submittedName>
        <fullName evidence="10">Pyridine nucleotide-disulfide oxidoreductase-domain-containing protein</fullName>
    </submittedName>
</protein>
<dbReference type="PANTHER" id="PTHR43706:SF50">
    <property type="entry name" value="NADH DEHYDROGENASE (UBIQUINONE)-RELATED"/>
    <property type="match status" value="1"/>
</dbReference>
<comment type="subcellular location">
    <subcellularLocation>
        <location evidence="1">Mitochondrion inner membrane</location>
        <topology evidence="1">Peripheral membrane protein</topology>
        <orientation evidence="1">Intermembrane side</orientation>
    </subcellularLocation>
</comment>
<evidence type="ECO:0000256" key="6">
    <source>
        <dbReference type="ARBA" id="ARBA00022946"/>
    </source>
</evidence>
<evidence type="ECO:0000256" key="7">
    <source>
        <dbReference type="ARBA" id="ARBA00023002"/>
    </source>
</evidence>
<feature type="domain" description="EF-hand" evidence="9">
    <location>
        <begin position="339"/>
        <end position="374"/>
    </location>
</feature>
<dbReference type="Pfam" id="PF07992">
    <property type="entry name" value="Pyr_redox_2"/>
    <property type="match status" value="1"/>
</dbReference>
<name>A0A4V1J1L8_9FUNG</name>
<reference evidence="11" key="1">
    <citation type="journal article" date="2018" name="Nat. Microbiol.">
        <title>Leveraging single-cell genomics to expand the fungal tree of life.</title>
        <authorList>
            <person name="Ahrendt S.R."/>
            <person name="Quandt C.A."/>
            <person name="Ciobanu D."/>
            <person name="Clum A."/>
            <person name="Salamov A."/>
            <person name="Andreopoulos B."/>
            <person name="Cheng J.F."/>
            <person name="Woyke T."/>
            <person name="Pelin A."/>
            <person name="Henrissat B."/>
            <person name="Reynolds N.K."/>
            <person name="Benny G.L."/>
            <person name="Smith M.E."/>
            <person name="James T.Y."/>
            <person name="Grigoriev I.V."/>
        </authorList>
    </citation>
    <scope>NUCLEOTIDE SEQUENCE [LARGE SCALE GENOMIC DNA]</scope>
    <source>
        <strain evidence="11">Benny S71-1</strain>
    </source>
</reference>
<dbReference type="PANTHER" id="PTHR43706">
    <property type="entry name" value="NADH DEHYDROGENASE"/>
    <property type="match status" value="1"/>
</dbReference>
<keyword evidence="8" id="KW-0520">NAD</keyword>
<dbReference type="InterPro" id="IPR018247">
    <property type="entry name" value="EF_Hand_1_Ca_BS"/>
</dbReference>
<evidence type="ECO:0000313" key="10">
    <source>
        <dbReference type="EMBL" id="RKP25509.1"/>
    </source>
</evidence>
<evidence type="ECO:0000259" key="9">
    <source>
        <dbReference type="PROSITE" id="PS50222"/>
    </source>
</evidence>
<dbReference type="Gene3D" id="3.50.50.100">
    <property type="match status" value="2"/>
</dbReference>
<keyword evidence="7" id="KW-0560">Oxidoreductase</keyword>
<dbReference type="InterPro" id="IPR011992">
    <property type="entry name" value="EF-hand-dom_pair"/>
</dbReference>
<dbReference type="SMART" id="SM00054">
    <property type="entry name" value="EFh"/>
    <property type="match status" value="2"/>
</dbReference>
<dbReference type="PROSITE" id="PS00018">
    <property type="entry name" value="EF_HAND_1"/>
    <property type="match status" value="2"/>
</dbReference>
<dbReference type="OrthoDB" id="3244603at2759"/>
<evidence type="ECO:0000256" key="4">
    <source>
        <dbReference type="ARBA" id="ARBA00022827"/>
    </source>
</evidence>
<dbReference type="AlphaFoldDB" id="A0A4V1J1L8"/>
<dbReference type="Pfam" id="PF00036">
    <property type="entry name" value="EF-hand_1"/>
    <property type="match status" value="1"/>
</dbReference>
<dbReference type="CDD" id="cd00051">
    <property type="entry name" value="EFh"/>
    <property type="match status" value="1"/>
</dbReference>
<gene>
    <name evidence="10" type="ORF">SYNPS1DRAFT_15548</name>
</gene>
<dbReference type="GO" id="GO:0003954">
    <property type="term" value="F:NADH dehydrogenase activity"/>
    <property type="evidence" value="ECO:0007669"/>
    <property type="project" value="InterPro"/>
</dbReference>
<dbReference type="InterPro" id="IPR036188">
    <property type="entry name" value="FAD/NAD-bd_sf"/>
</dbReference>
<dbReference type="GO" id="GO:0005509">
    <property type="term" value="F:calcium ion binding"/>
    <property type="evidence" value="ECO:0007669"/>
    <property type="project" value="InterPro"/>
</dbReference>
<proteinExistence type="inferred from homology"/>
<organism evidence="10 11">
    <name type="scientific">Syncephalis pseudoplumigaleata</name>
    <dbReference type="NCBI Taxonomy" id="1712513"/>
    <lineage>
        <taxon>Eukaryota</taxon>
        <taxon>Fungi</taxon>
        <taxon>Fungi incertae sedis</taxon>
        <taxon>Zoopagomycota</taxon>
        <taxon>Zoopagomycotina</taxon>
        <taxon>Zoopagomycetes</taxon>
        <taxon>Zoopagales</taxon>
        <taxon>Piptocephalidaceae</taxon>
        <taxon>Syncephalis</taxon>
    </lineage>
</organism>